<gene>
    <name evidence="8" type="primary">RpL22-like</name>
</gene>
<feature type="compositionally biased region" description="Basic and acidic residues" evidence="6">
    <location>
        <begin position="74"/>
        <end position="85"/>
    </location>
</feature>
<sequence length="316" mass="34736">MKPQPSKNTDAPKGKKKATEKPKTAKGKAATTTSAAAASGKSRVAADTPAPPPPPMNSKKVAKAPAVALKSLPKKAEEKTEDAVKKAAGKGTKRQAVSSSESSSSVVSKKLRTNATTEAQKGKPGTKEATPIVAIPAPQKKLRVLPKKPSTTLEAVKEEVEELAAPKAKKPRAPKPMPKPNSKKSQKLQLRGKGAAGKKKVWQRFVIDCSCLVEDLLMDLVDLEKYMKSHIKVNMRINNLGDMVNFERPKSTMLVINSCTHFSKRYFKYLTKRYLKKNSLRDWVRMVSTAKDTYAMLYFKIQNKDSDDDDDVIDMK</sequence>
<feature type="compositionally biased region" description="Basic and acidic residues" evidence="6">
    <location>
        <begin position="10"/>
        <end position="23"/>
    </location>
</feature>
<name>A0A6P4I8E5_DROKI</name>
<keyword evidence="7" id="KW-1185">Reference proteome</keyword>
<reference evidence="8" key="2">
    <citation type="submission" date="2025-08" db="UniProtKB">
        <authorList>
            <consortium name="RefSeq"/>
        </authorList>
    </citation>
    <scope>IDENTIFICATION</scope>
    <source>
        <strain evidence="8">14028-0561.14</strain>
        <tissue evidence="8">Whole fly</tissue>
    </source>
</reference>
<dbReference type="Proteomes" id="UP001652661">
    <property type="component" value="Chromosome 2R"/>
</dbReference>
<dbReference type="GO" id="GO:0005840">
    <property type="term" value="C:ribosome"/>
    <property type="evidence" value="ECO:0007669"/>
    <property type="project" value="UniProtKB-KW"/>
</dbReference>
<organism evidence="7 8">
    <name type="scientific">Drosophila kikkawai</name>
    <name type="common">Fruit fly</name>
    <dbReference type="NCBI Taxonomy" id="30033"/>
    <lineage>
        <taxon>Eukaryota</taxon>
        <taxon>Metazoa</taxon>
        <taxon>Ecdysozoa</taxon>
        <taxon>Arthropoda</taxon>
        <taxon>Hexapoda</taxon>
        <taxon>Insecta</taxon>
        <taxon>Pterygota</taxon>
        <taxon>Neoptera</taxon>
        <taxon>Endopterygota</taxon>
        <taxon>Diptera</taxon>
        <taxon>Brachycera</taxon>
        <taxon>Muscomorpha</taxon>
        <taxon>Ephydroidea</taxon>
        <taxon>Drosophilidae</taxon>
        <taxon>Drosophila</taxon>
        <taxon>Sophophora</taxon>
    </lineage>
</organism>
<proteinExistence type="inferred from homology"/>
<reference evidence="7" key="1">
    <citation type="submission" date="2025-05" db="UniProtKB">
        <authorList>
            <consortium name="RefSeq"/>
        </authorList>
    </citation>
    <scope>NUCLEOTIDE SEQUENCE [LARGE SCALE GENOMIC DNA]</scope>
    <source>
        <strain evidence="7">14028-0561.14</strain>
    </source>
</reference>
<dbReference type="InterPro" id="IPR038526">
    <property type="entry name" value="Ribosomal_eL22_sf"/>
</dbReference>
<dbReference type="Gene3D" id="3.30.1360.210">
    <property type="match status" value="1"/>
</dbReference>
<evidence type="ECO:0000256" key="3">
    <source>
        <dbReference type="ARBA" id="ARBA00023274"/>
    </source>
</evidence>
<keyword evidence="3" id="KW-0687">Ribonucleoprotein</keyword>
<evidence type="ECO:0000313" key="7">
    <source>
        <dbReference type="Proteomes" id="UP001652661"/>
    </source>
</evidence>
<feature type="compositionally biased region" description="Low complexity" evidence="6">
    <location>
        <begin position="97"/>
        <end position="108"/>
    </location>
</feature>
<feature type="compositionally biased region" description="Low complexity" evidence="6">
    <location>
        <begin position="27"/>
        <end position="46"/>
    </location>
</feature>
<evidence type="ECO:0000256" key="4">
    <source>
        <dbReference type="ARBA" id="ARBA00040613"/>
    </source>
</evidence>
<accession>A0A6P4I8E5</accession>
<evidence type="ECO:0000256" key="6">
    <source>
        <dbReference type="SAM" id="MobiDB-lite"/>
    </source>
</evidence>
<protein>
    <recommendedName>
        <fullName evidence="4">Large ribosomal subunit protein eL22</fullName>
    </recommendedName>
    <alternativeName>
        <fullName evidence="5">60S ribosomal protein L22</fullName>
    </alternativeName>
</protein>
<dbReference type="GO" id="GO:0003735">
    <property type="term" value="F:structural constituent of ribosome"/>
    <property type="evidence" value="ECO:0007669"/>
    <property type="project" value="InterPro"/>
</dbReference>
<comment type="similarity">
    <text evidence="1">Belongs to the eukaryotic ribosomal protein eL22 family.</text>
</comment>
<dbReference type="InterPro" id="IPR002671">
    <property type="entry name" value="Ribosomal_eL22"/>
</dbReference>
<dbReference type="OrthoDB" id="10259820at2759"/>
<feature type="region of interest" description="Disordered" evidence="6">
    <location>
        <begin position="1"/>
        <end position="132"/>
    </location>
</feature>
<evidence type="ECO:0000256" key="2">
    <source>
        <dbReference type="ARBA" id="ARBA00022980"/>
    </source>
</evidence>
<dbReference type="GO" id="GO:1990904">
    <property type="term" value="C:ribonucleoprotein complex"/>
    <property type="evidence" value="ECO:0007669"/>
    <property type="project" value="UniProtKB-KW"/>
</dbReference>
<keyword evidence="2" id="KW-0689">Ribosomal protein</keyword>
<dbReference type="PANTHER" id="PTHR10064:SF0">
    <property type="entry name" value="FI24544P1-RELATED"/>
    <property type="match status" value="1"/>
</dbReference>
<evidence type="ECO:0000313" key="8">
    <source>
        <dbReference type="RefSeq" id="XP_017018818.1"/>
    </source>
</evidence>
<dbReference type="PANTHER" id="PTHR10064">
    <property type="entry name" value="60S RIBOSOMAL PROTEIN L22"/>
    <property type="match status" value="1"/>
</dbReference>
<dbReference type="GO" id="GO:0003723">
    <property type="term" value="F:RNA binding"/>
    <property type="evidence" value="ECO:0007669"/>
    <property type="project" value="TreeGrafter"/>
</dbReference>
<dbReference type="AlphaFoldDB" id="A0A6P4I8E5"/>
<evidence type="ECO:0000256" key="1">
    <source>
        <dbReference type="ARBA" id="ARBA00007817"/>
    </source>
</evidence>
<feature type="region of interest" description="Disordered" evidence="6">
    <location>
        <begin position="161"/>
        <end position="193"/>
    </location>
</feature>
<dbReference type="Pfam" id="PF01776">
    <property type="entry name" value="Ribosomal_L22e"/>
    <property type="match status" value="1"/>
</dbReference>
<evidence type="ECO:0000256" key="5">
    <source>
        <dbReference type="ARBA" id="ARBA00041214"/>
    </source>
</evidence>
<dbReference type="RefSeq" id="XP_017018818.1">
    <property type="nucleotide sequence ID" value="XM_017163329.3"/>
</dbReference>
<dbReference type="GO" id="GO:0002181">
    <property type="term" value="P:cytoplasmic translation"/>
    <property type="evidence" value="ECO:0007669"/>
    <property type="project" value="TreeGrafter"/>
</dbReference>